<name>A0ABU5ZRC3_9FLAO</name>
<protein>
    <submittedName>
        <fullName evidence="1">Lacal_2735 family protein</fullName>
    </submittedName>
</protein>
<comment type="caution">
    <text evidence="1">The sequence shown here is derived from an EMBL/GenBank/DDBJ whole genome shotgun (WGS) entry which is preliminary data.</text>
</comment>
<dbReference type="NCBIfam" id="NF033487">
    <property type="entry name" value="Lacal_2735_fam"/>
    <property type="match status" value="1"/>
</dbReference>
<reference evidence="1 2" key="1">
    <citation type="journal article" date="2013" name="Int. J. Syst. Evol. Microbiol.">
        <title>Aquimarina gracilis sp. nov., isolated from the gut microflora of a mussel, Mytilus coruscus, and emended description of Aquimarina spongiae.</title>
        <authorList>
            <person name="Park S.C."/>
            <person name="Choe H.N."/>
            <person name="Baik K.S."/>
            <person name="Seong C.N."/>
        </authorList>
    </citation>
    <scope>NUCLEOTIDE SEQUENCE [LARGE SCALE GENOMIC DNA]</scope>
    <source>
        <strain evidence="1 2">PSC32</strain>
    </source>
</reference>
<evidence type="ECO:0000313" key="2">
    <source>
        <dbReference type="Proteomes" id="UP001327027"/>
    </source>
</evidence>
<keyword evidence="2" id="KW-1185">Reference proteome</keyword>
<dbReference type="Proteomes" id="UP001327027">
    <property type="component" value="Unassembled WGS sequence"/>
</dbReference>
<evidence type="ECO:0000313" key="1">
    <source>
        <dbReference type="EMBL" id="MEB3344610.1"/>
    </source>
</evidence>
<accession>A0ABU5ZRC3</accession>
<dbReference type="InterPro" id="IPR045493">
    <property type="entry name" value="DUF6435"/>
</dbReference>
<sequence>MFSWFKNRTELQKLQHDYCKMMKNAYKLALTDKKKSDQLHEKANEILSRIKKIESSAIF</sequence>
<gene>
    <name evidence="1" type="ORF">U6A24_04005</name>
</gene>
<dbReference type="RefSeq" id="WP_324178651.1">
    <property type="nucleotide sequence ID" value="NZ_BAABAW010000003.1"/>
</dbReference>
<dbReference type="EMBL" id="JAYKLX010000002">
    <property type="protein sequence ID" value="MEB3344610.1"/>
    <property type="molecule type" value="Genomic_DNA"/>
</dbReference>
<organism evidence="1 2">
    <name type="scientific">Aquimarina gracilis</name>
    <dbReference type="NCBI Taxonomy" id="874422"/>
    <lineage>
        <taxon>Bacteria</taxon>
        <taxon>Pseudomonadati</taxon>
        <taxon>Bacteroidota</taxon>
        <taxon>Flavobacteriia</taxon>
        <taxon>Flavobacteriales</taxon>
        <taxon>Flavobacteriaceae</taxon>
        <taxon>Aquimarina</taxon>
    </lineage>
</organism>
<proteinExistence type="predicted"/>